<dbReference type="EMBL" id="RQPI01000009">
    <property type="protein sequence ID" value="RQW10387.1"/>
    <property type="molecule type" value="Genomic_DNA"/>
</dbReference>
<keyword evidence="2" id="KW-1185">Reference proteome</keyword>
<dbReference type="Proteomes" id="UP000282529">
    <property type="component" value="Unassembled WGS sequence"/>
</dbReference>
<proteinExistence type="predicted"/>
<protein>
    <submittedName>
        <fullName evidence="1">Uncharacterized protein</fullName>
    </submittedName>
</protein>
<evidence type="ECO:0000313" key="1">
    <source>
        <dbReference type="EMBL" id="RQW10387.1"/>
    </source>
</evidence>
<comment type="caution">
    <text evidence="1">The sequence shown here is derived from an EMBL/GenBank/DDBJ whole genome shotgun (WGS) entry which is preliminary data.</text>
</comment>
<dbReference type="RefSeq" id="WP_124696571.1">
    <property type="nucleotide sequence ID" value="NZ_JBHUFE010000036.1"/>
</dbReference>
<gene>
    <name evidence="1" type="ORF">EH198_16350</name>
</gene>
<accession>A0A3N9P4X7</accession>
<organism evidence="1 2">
    <name type="scientific">Paenibacillus rhizophilus</name>
    <dbReference type="NCBI Taxonomy" id="1850366"/>
    <lineage>
        <taxon>Bacteria</taxon>
        <taxon>Bacillati</taxon>
        <taxon>Bacillota</taxon>
        <taxon>Bacilli</taxon>
        <taxon>Bacillales</taxon>
        <taxon>Paenibacillaceae</taxon>
        <taxon>Paenibacillus</taxon>
    </lineage>
</organism>
<sequence length="77" mass="8694">MAKSREEMKRLLTTVIPIKTPDNPFTPRFVPTCGCGAVAEYEVYEHREAHCRKCMLDAVDSNVFTVVRRIGGYDDAS</sequence>
<name>A0A3N9P4X7_9BACL</name>
<dbReference type="AlphaFoldDB" id="A0A3N9P4X7"/>
<dbReference type="OrthoDB" id="2682255at2"/>
<reference evidence="1 2" key="1">
    <citation type="submission" date="2018-11" db="EMBL/GenBank/DDBJ databases">
        <title>Genome sequence of strain 7197.</title>
        <authorList>
            <person name="Gao J."/>
            <person name="Sun J."/>
        </authorList>
    </citation>
    <scope>NUCLEOTIDE SEQUENCE [LARGE SCALE GENOMIC DNA]</scope>
    <source>
        <strain evidence="1 2">7197</strain>
    </source>
</reference>
<evidence type="ECO:0000313" key="2">
    <source>
        <dbReference type="Proteomes" id="UP000282529"/>
    </source>
</evidence>